<evidence type="ECO:0000313" key="1">
    <source>
        <dbReference type="EMBL" id="CAD8083036.1"/>
    </source>
</evidence>
<sequence>MKKFFQKLLCQDNIQDQNPTNYQNQHISDTNGSQVIIQNHYSQPSNLQRNSSLQMLLTQISNENFEFQTNFSQKHLFFYKQTQKQFTFPEDDYKTNHKNIFDLYYQKAITYDITYRYIAPHQLGKYISKRCIDTDYVLEINSQFNQHSIQFANAGIFVTSIEANQKNAISGFKNIIQYDLQNKIDLFYGEFQSMGGKFDLYDGIFINLCSYEKSKQNDFIKTSIQKCFILNPNIIILTNQKKLNFLQNAIEDFVYFEKQKIIINDIHTFTIYYFGKYCKIQQQELIEAIKNIFIVNTQQQFDISASIRNLLVELFETIQFSKILSVLLMTFNQISDKSEILNVFLKELEKQKILSQERIKQIYIQGATSPSTVKFQNHPSSVNRIIKEASESSSQSYASFNILLSYQLRNSGYSSYEQQVQSAKFKDE</sequence>
<gene>
    <name evidence="1" type="ORF">PSON_ATCC_30995.1.T0440192</name>
</gene>
<dbReference type="OrthoDB" id="194443at2759"/>
<protein>
    <submittedName>
        <fullName evidence="1">Uncharacterized protein</fullName>
    </submittedName>
</protein>
<dbReference type="Proteomes" id="UP000692954">
    <property type="component" value="Unassembled WGS sequence"/>
</dbReference>
<name>A0A8S1MZY0_9CILI</name>
<evidence type="ECO:0000313" key="2">
    <source>
        <dbReference type="Proteomes" id="UP000692954"/>
    </source>
</evidence>
<dbReference type="EMBL" id="CAJJDN010000044">
    <property type="protein sequence ID" value="CAD8083036.1"/>
    <property type="molecule type" value="Genomic_DNA"/>
</dbReference>
<reference evidence="1" key="1">
    <citation type="submission" date="2021-01" db="EMBL/GenBank/DDBJ databases">
        <authorList>
            <consortium name="Genoscope - CEA"/>
            <person name="William W."/>
        </authorList>
    </citation>
    <scope>NUCLEOTIDE SEQUENCE</scope>
</reference>
<accession>A0A8S1MZY0</accession>
<proteinExistence type="predicted"/>
<keyword evidence="2" id="KW-1185">Reference proteome</keyword>
<organism evidence="1 2">
    <name type="scientific">Paramecium sonneborni</name>
    <dbReference type="NCBI Taxonomy" id="65129"/>
    <lineage>
        <taxon>Eukaryota</taxon>
        <taxon>Sar</taxon>
        <taxon>Alveolata</taxon>
        <taxon>Ciliophora</taxon>
        <taxon>Intramacronucleata</taxon>
        <taxon>Oligohymenophorea</taxon>
        <taxon>Peniculida</taxon>
        <taxon>Parameciidae</taxon>
        <taxon>Paramecium</taxon>
    </lineage>
</organism>
<comment type="caution">
    <text evidence="1">The sequence shown here is derived from an EMBL/GenBank/DDBJ whole genome shotgun (WGS) entry which is preliminary data.</text>
</comment>
<dbReference type="AlphaFoldDB" id="A0A8S1MZY0"/>